<dbReference type="InterPro" id="IPR017255">
    <property type="entry name" value="AcTrfase_GNAT_prd"/>
</dbReference>
<dbReference type="AlphaFoldDB" id="A0A0K1E798"/>
<dbReference type="PANTHER" id="PTHR43072:SF36">
    <property type="entry name" value="RIBOSOMAL-PROTEIN-ALANINE ACETYLTRANSFERASE"/>
    <property type="match status" value="1"/>
</dbReference>
<proteinExistence type="predicted"/>
<dbReference type="OrthoDB" id="8593648at2"/>
<dbReference type="EMBL" id="CP012159">
    <property type="protein sequence ID" value="AKT36453.1"/>
    <property type="molecule type" value="Genomic_DNA"/>
</dbReference>
<dbReference type="CDD" id="cd04301">
    <property type="entry name" value="NAT_SF"/>
    <property type="match status" value="1"/>
</dbReference>
<reference evidence="2 3" key="1">
    <citation type="submission" date="2015-07" db="EMBL/GenBank/DDBJ databases">
        <title>Genome analysis of myxobacterium Chondromyces crocatus Cm c5 reveals a high potential for natural compound synthesis and the genetic basis for the loss of fruiting body formation.</title>
        <authorList>
            <person name="Zaburannyi N."/>
            <person name="Bunk B."/>
            <person name="Maier J."/>
            <person name="Overmann J."/>
            <person name="Mueller R."/>
        </authorList>
    </citation>
    <scope>NUCLEOTIDE SEQUENCE [LARGE SCALE GENOMIC DNA]</scope>
    <source>
        <strain evidence="2 3">Cm c5</strain>
    </source>
</reference>
<evidence type="ECO:0000259" key="1">
    <source>
        <dbReference type="PROSITE" id="PS51186"/>
    </source>
</evidence>
<keyword evidence="3" id="KW-1185">Reference proteome</keyword>
<dbReference type="STRING" id="52.CMC5_005660"/>
<keyword evidence="2" id="KW-0012">Acyltransferase</keyword>
<gene>
    <name evidence="2" type="ORF">CMC5_005660</name>
</gene>
<name>A0A0K1E798_CHOCO</name>
<dbReference type="Gene3D" id="3.40.630.30">
    <property type="match status" value="1"/>
</dbReference>
<dbReference type="PIRSF" id="PIRSF037663">
    <property type="entry name" value="Acetyltransf_GNAT_prd"/>
    <property type="match status" value="1"/>
</dbReference>
<dbReference type="GO" id="GO:0016747">
    <property type="term" value="F:acyltransferase activity, transferring groups other than amino-acyl groups"/>
    <property type="evidence" value="ECO:0007669"/>
    <property type="project" value="InterPro"/>
</dbReference>
<dbReference type="InterPro" id="IPR000182">
    <property type="entry name" value="GNAT_dom"/>
</dbReference>
<dbReference type="PROSITE" id="PS51186">
    <property type="entry name" value="GNAT"/>
    <property type="match status" value="1"/>
</dbReference>
<accession>A0A0K1E798</accession>
<organism evidence="2 3">
    <name type="scientific">Chondromyces crocatus</name>
    <dbReference type="NCBI Taxonomy" id="52"/>
    <lineage>
        <taxon>Bacteria</taxon>
        <taxon>Pseudomonadati</taxon>
        <taxon>Myxococcota</taxon>
        <taxon>Polyangia</taxon>
        <taxon>Polyangiales</taxon>
        <taxon>Polyangiaceae</taxon>
        <taxon>Chondromyces</taxon>
    </lineage>
</organism>
<dbReference type="Pfam" id="PF00583">
    <property type="entry name" value="Acetyltransf_1"/>
    <property type="match status" value="1"/>
</dbReference>
<dbReference type="PANTHER" id="PTHR43072">
    <property type="entry name" value="N-ACETYLTRANSFERASE"/>
    <property type="match status" value="1"/>
</dbReference>
<protein>
    <submittedName>
        <fullName evidence="2">Acetyltransferase</fullName>
        <ecNumber evidence="2">2.3.1.-</ecNumber>
    </submittedName>
</protein>
<evidence type="ECO:0000313" key="2">
    <source>
        <dbReference type="EMBL" id="AKT36453.1"/>
    </source>
</evidence>
<sequence>MKTRPMTRLDYEQIVRVIDHWWGGPTSALAHPMFFHQLGRLARVVEADGQMVGFLLGFRCPEEPVGYVHLVGIHPGYRRRGVGKLLYVSFEEDCQREGCLAMKAITTLGNEGSVRFHAALGWSADEVADYAGPGRPRIVFTKDLAPSAEKAS</sequence>
<evidence type="ECO:0000313" key="3">
    <source>
        <dbReference type="Proteomes" id="UP000067626"/>
    </source>
</evidence>
<dbReference type="RefSeq" id="WP_050428967.1">
    <property type="nucleotide sequence ID" value="NZ_CP012159.1"/>
</dbReference>
<feature type="domain" description="N-acetyltransferase" evidence="1">
    <location>
        <begin position="1"/>
        <end position="145"/>
    </location>
</feature>
<dbReference type="EC" id="2.3.1.-" evidence="2"/>
<dbReference type="KEGG" id="ccro:CMC5_005660"/>
<dbReference type="Proteomes" id="UP000067626">
    <property type="component" value="Chromosome"/>
</dbReference>
<keyword evidence="2" id="KW-0808">Transferase</keyword>
<dbReference type="SUPFAM" id="SSF55729">
    <property type="entry name" value="Acyl-CoA N-acyltransferases (Nat)"/>
    <property type="match status" value="1"/>
</dbReference>
<dbReference type="InterPro" id="IPR016181">
    <property type="entry name" value="Acyl_CoA_acyltransferase"/>
</dbReference>